<dbReference type="SUPFAM" id="SSF46785">
    <property type="entry name" value="Winged helix' DNA-binding domain"/>
    <property type="match status" value="1"/>
</dbReference>
<dbReference type="RefSeq" id="XP_072808192.1">
    <property type="nucleotide sequence ID" value="XM_072952091.1"/>
</dbReference>
<dbReference type="PANTHER" id="PTHR10015">
    <property type="entry name" value="HEAT SHOCK TRANSCRIPTION FACTOR"/>
    <property type="match status" value="1"/>
</dbReference>
<evidence type="ECO:0000256" key="1">
    <source>
        <dbReference type="ARBA" id="ARBA00004123"/>
    </source>
</evidence>
<keyword evidence="3" id="KW-0238">DNA-binding</keyword>
<gene>
    <name evidence="9" type="primary">LOC140690388</name>
</gene>
<dbReference type="InterPro" id="IPR036390">
    <property type="entry name" value="WH_DNA-bd_sf"/>
</dbReference>
<dbReference type="Gene3D" id="1.10.10.10">
    <property type="entry name" value="Winged helix-like DNA-binding domain superfamily/Winged helix DNA-binding domain"/>
    <property type="match status" value="1"/>
</dbReference>
<evidence type="ECO:0000256" key="2">
    <source>
        <dbReference type="ARBA" id="ARBA00006403"/>
    </source>
</evidence>
<organism evidence="8 9">
    <name type="scientific">Vicugna pacos</name>
    <name type="common">Alpaca</name>
    <name type="synonym">Lama pacos</name>
    <dbReference type="NCBI Taxonomy" id="30538"/>
    <lineage>
        <taxon>Eukaryota</taxon>
        <taxon>Metazoa</taxon>
        <taxon>Chordata</taxon>
        <taxon>Craniata</taxon>
        <taxon>Vertebrata</taxon>
        <taxon>Euteleostomi</taxon>
        <taxon>Mammalia</taxon>
        <taxon>Eutheria</taxon>
        <taxon>Laurasiatheria</taxon>
        <taxon>Artiodactyla</taxon>
        <taxon>Tylopoda</taxon>
        <taxon>Camelidae</taxon>
        <taxon>Vicugna</taxon>
    </lineage>
</organism>
<evidence type="ECO:0000313" key="9">
    <source>
        <dbReference type="RefSeq" id="XP_072808192.1"/>
    </source>
</evidence>
<evidence type="ECO:0000259" key="7">
    <source>
        <dbReference type="SMART" id="SM00415"/>
    </source>
</evidence>
<evidence type="ECO:0000256" key="5">
    <source>
        <dbReference type="RuleBase" id="RU004020"/>
    </source>
</evidence>
<dbReference type="Pfam" id="PF00447">
    <property type="entry name" value="HSF_DNA-bind"/>
    <property type="match status" value="1"/>
</dbReference>
<evidence type="ECO:0000256" key="6">
    <source>
        <dbReference type="SAM" id="MobiDB-lite"/>
    </source>
</evidence>
<feature type="compositionally biased region" description="Polar residues" evidence="6">
    <location>
        <begin position="255"/>
        <end position="264"/>
    </location>
</feature>
<comment type="subcellular location">
    <subcellularLocation>
        <location evidence="1">Nucleus</location>
    </subcellularLocation>
</comment>
<dbReference type="SMART" id="SM00415">
    <property type="entry name" value="HSF"/>
    <property type="match status" value="1"/>
</dbReference>
<reference evidence="9" key="1">
    <citation type="submission" date="2025-08" db="UniProtKB">
        <authorList>
            <consortium name="RefSeq"/>
        </authorList>
    </citation>
    <scope>IDENTIFICATION</scope>
</reference>
<feature type="region of interest" description="Disordered" evidence="6">
    <location>
        <begin position="255"/>
        <end position="277"/>
    </location>
</feature>
<feature type="region of interest" description="Disordered" evidence="6">
    <location>
        <begin position="1"/>
        <end position="25"/>
    </location>
</feature>
<dbReference type="InterPro" id="IPR036388">
    <property type="entry name" value="WH-like_DNA-bd_sf"/>
</dbReference>
<dbReference type="Proteomes" id="UP001652581">
    <property type="component" value="Chromosome 30"/>
</dbReference>
<name>A0ABM5CHR7_VICPA</name>
<feature type="domain" description="HSF-type DNA-binding" evidence="7">
    <location>
        <begin position="76"/>
        <end position="194"/>
    </location>
</feature>
<dbReference type="PANTHER" id="PTHR10015:SF336">
    <property type="entry name" value="HEAT SHOCK TRANSCRIPTION FACTOR, Y-LINKED"/>
    <property type="match status" value="1"/>
</dbReference>
<keyword evidence="4" id="KW-0539">Nucleus</keyword>
<accession>A0ABM5CHR7</accession>
<protein>
    <submittedName>
        <fullName evidence="9">Heat shock transcription factor, Y-linked-like</fullName>
    </submittedName>
</protein>
<evidence type="ECO:0000256" key="4">
    <source>
        <dbReference type="ARBA" id="ARBA00023242"/>
    </source>
</evidence>
<dbReference type="GeneID" id="140690388"/>
<sequence length="292" mass="33151">MAHISSEIQDMSHKDGPTGSGDSGRSLLCDQTFSEDLDLSSMIEENAFQNLSEESLIKRPCYTHCVSEPDEDNDFGSLTFPRKLWKMSGSDQFKSIWWGDNGSSIVIDEVVLKKEVLEKKAPFRIFETGSMKSLLRPINFYGFRKVRQKFQRSACLVDFLAEEKEASVSSKLHFYHNPNFKRGCPQVLVRIKRRVGIKNSSLVSSLPEDFKEQHFKEGYNVDNNNSEFVADTIEESAFLPSANLNMPLMRKPSTSHIIGDTTTPIRGDFSPPSSMSDQQNKLQWINELFSIS</sequence>
<keyword evidence="8" id="KW-1185">Reference proteome</keyword>
<comment type="similarity">
    <text evidence="2 5">Belongs to the HSF family.</text>
</comment>
<dbReference type="InterPro" id="IPR000232">
    <property type="entry name" value="HSF_DNA-bd"/>
</dbReference>
<proteinExistence type="inferred from homology"/>
<evidence type="ECO:0000256" key="3">
    <source>
        <dbReference type="ARBA" id="ARBA00023125"/>
    </source>
</evidence>
<evidence type="ECO:0000313" key="8">
    <source>
        <dbReference type="Proteomes" id="UP001652581"/>
    </source>
</evidence>